<name>A0A6I3MA05_9MICO</name>
<accession>A0A6I3MA05</accession>
<proteinExistence type="predicted"/>
<comment type="caution">
    <text evidence="1">The sequence shown here is derived from an EMBL/GenBank/DDBJ whole genome shotgun (WGS) entry which is preliminary data.</text>
</comment>
<evidence type="ECO:0000313" key="2">
    <source>
        <dbReference type="Proteomes" id="UP000433071"/>
    </source>
</evidence>
<dbReference type="OrthoDB" id="5184790at2"/>
<keyword evidence="2" id="KW-1185">Reference proteome</keyword>
<protein>
    <submittedName>
        <fullName evidence="1">Uncharacterized protein</fullName>
    </submittedName>
</protein>
<organism evidence="1 2">
    <name type="scientific">Agromyces bracchium</name>
    <dbReference type="NCBI Taxonomy" id="88376"/>
    <lineage>
        <taxon>Bacteria</taxon>
        <taxon>Bacillati</taxon>
        <taxon>Actinomycetota</taxon>
        <taxon>Actinomycetes</taxon>
        <taxon>Micrococcales</taxon>
        <taxon>Microbacteriaceae</taxon>
        <taxon>Agromyces</taxon>
    </lineage>
</organism>
<dbReference type="AlphaFoldDB" id="A0A6I3MA05"/>
<dbReference type="RefSeq" id="WP_155052845.1">
    <property type="nucleotide sequence ID" value="NZ_BAAAIB010000010.1"/>
</dbReference>
<evidence type="ECO:0000313" key="1">
    <source>
        <dbReference type="EMBL" id="MTH69811.1"/>
    </source>
</evidence>
<reference evidence="1 2" key="1">
    <citation type="submission" date="2019-11" db="EMBL/GenBank/DDBJ databases">
        <title>Agromyces kandeliae sp. nov., isolated from mangrove soil.</title>
        <authorList>
            <person name="Wang R."/>
        </authorList>
    </citation>
    <scope>NUCLEOTIDE SEQUENCE [LARGE SCALE GENOMIC DNA]</scope>
    <source>
        <strain evidence="1 2">JCM 11433</strain>
    </source>
</reference>
<dbReference type="EMBL" id="WMLB01000035">
    <property type="protein sequence ID" value="MTH69811.1"/>
    <property type="molecule type" value="Genomic_DNA"/>
</dbReference>
<dbReference type="Proteomes" id="UP000433071">
    <property type="component" value="Unassembled WGS sequence"/>
</dbReference>
<gene>
    <name evidence="1" type="ORF">GJ743_15680</name>
</gene>
<sequence>MSETFFGPWRVVLTHANSHFAQRMVITGSDAADGAYAIAFGQVVDVTVSGAEWRLETQFFPFDGPAWQPGDTRRSTRFEAPTGLIVQLDGAARPPGTGSTFTNLTLVCTCLDPETNPIPGPNPFDFTIPFRG</sequence>